<dbReference type="GO" id="GO:0016020">
    <property type="term" value="C:membrane"/>
    <property type="evidence" value="ECO:0007669"/>
    <property type="project" value="UniProtKB-SubCell"/>
</dbReference>
<dbReference type="RefSeq" id="WP_379692100.1">
    <property type="nucleotide sequence ID" value="NZ_JBHSXH010000004.1"/>
</dbReference>
<reference evidence="6 7" key="1">
    <citation type="journal article" date="2019" name="Int. J. Syst. Evol. Microbiol.">
        <title>The Global Catalogue of Microorganisms (GCM) 10K type strain sequencing project: providing services to taxonomists for standard genome sequencing and annotation.</title>
        <authorList>
            <consortium name="The Broad Institute Genomics Platform"/>
            <consortium name="The Broad Institute Genome Sequencing Center for Infectious Disease"/>
            <person name="Wu L."/>
            <person name="Ma J."/>
        </authorList>
    </citation>
    <scope>NUCLEOTIDE SEQUENCE [LARGE SCALE GENOMIC DNA]</scope>
    <source>
        <strain evidence="6 7">YIM 94188</strain>
    </source>
</reference>
<feature type="transmembrane region" description="Helical" evidence="5">
    <location>
        <begin position="179"/>
        <end position="202"/>
    </location>
</feature>
<evidence type="ECO:0000256" key="3">
    <source>
        <dbReference type="ARBA" id="ARBA00022989"/>
    </source>
</evidence>
<dbReference type="Pfam" id="PF00939">
    <property type="entry name" value="Na_sulph_symp"/>
    <property type="match status" value="1"/>
</dbReference>
<dbReference type="Proteomes" id="UP001596408">
    <property type="component" value="Unassembled WGS sequence"/>
</dbReference>
<dbReference type="AlphaFoldDB" id="A0ABD5TSS0"/>
<keyword evidence="4 5" id="KW-0472">Membrane</keyword>
<dbReference type="PANTHER" id="PTHR10283">
    <property type="entry name" value="SOLUTE CARRIER FAMILY 13 MEMBER"/>
    <property type="match status" value="1"/>
</dbReference>
<evidence type="ECO:0000256" key="5">
    <source>
        <dbReference type="SAM" id="Phobius"/>
    </source>
</evidence>
<evidence type="ECO:0000256" key="4">
    <source>
        <dbReference type="ARBA" id="ARBA00023136"/>
    </source>
</evidence>
<feature type="transmembrane region" description="Helical" evidence="5">
    <location>
        <begin position="214"/>
        <end position="233"/>
    </location>
</feature>
<dbReference type="PANTHER" id="PTHR10283:SF92">
    <property type="entry name" value="LOW-AFFINITY PHOSPHATE TRANSPORTER PHO91"/>
    <property type="match status" value="1"/>
</dbReference>
<feature type="transmembrane region" description="Helical" evidence="5">
    <location>
        <begin position="84"/>
        <end position="104"/>
    </location>
</feature>
<protein>
    <submittedName>
        <fullName evidence="6">SLC13 family permease</fullName>
    </submittedName>
</protein>
<name>A0ABD5TSS0_9EURY</name>
<accession>A0ABD5TSS0</accession>
<organism evidence="6 7">
    <name type="scientific">Halopelagius fulvigenes</name>
    <dbReference type="NCBI Taxonomy" id="1198324"/>
    <lineage>
        <taxon>Archaea</taxon>
        <taxon>Methanobacteriati</taxon>
        <taxon>Methanobacteriota</taxon>
        <taxon>Stenosarchaea group</taxon>
        <taxon>Halobacteria</taxon>
        <taxon>Halobacteriales</taxon>
        <taxon>Haloferacaceae</taxon>
    </lineage>
</organism>
<feature type="transmembrane region" description="Helical" evidence="5">
    <location>
        <begin position="347"/>
        <end position="368"/>
    </location>
</feature>
<feature type="transmembrane region" description="Helical" evidence="5">
    <location>
        <begin position="322"/>
        <end position="340"/>
    </location>
</feature>
<dbReference type="GO" id="GO:0022857">
    <property type="term" value="F:transmembrane transporter activity"/>
    <property type="evidence" value="ECO:0007669"/>
    <property type="project" value="UniProtKB-ARBA"/>
</dbReference>
<keyword evidence="2 5" id="KW-0812">Transmembrane</keyword>
<feature type="transmembrane region" description="Helical" evidence="5">
    <location>
        <begin position="449"/>
        <end position="471"/>
    </location>
</feature>
<feature type="transmembrane region" description="Helical" evidence="5">
    <location>
        <begin position="374"/>
        <end position="399"/>
    </location>
</feature>
<evidence type="ECO:0000256" key="1">
    <source>
        <dbReference type="ARBA" id="ARBA00004141"/>
    </source>
</evidence>
<evidence type="ECO:0000256" key="2">
    <source>
        <dbReference type="ARBA" id="ARBA00022692"/>
    </source>
</evidence>
<comment type="subcellular location">
    <subcellularLocation>
        <location evidence="1">Membrane</location>
        <topology evidence="1">Multi-pass membrane protein</topology>
    </subcellularLocation>
</comment>
<feature type="transmembrane region" description="Helical" evidence="5">
    <location>
        <begin position="411"/>
        <end position="429"/>
    </location>
</feature>
<feature type="transmembrane region" description="Helical" evidence="5">
    <location>
        <begin position="44"/>
        <end position="64"/>
    </location>
</feature>
<keyword evidence="7" id="KW-1185">Reference proteome</keyword>
<evidence type="ECO:0000313" key="6">
    <source>
        <dbReference type="EMBL" id="MFC6823651.1"/>
    </source>
</evidence>
<sequence>MVPVSPALRRTIRQGVGIGGALASILWTVVTAPPAGMTPAMQTVFGVFGFVLVLWLTAVLPYVVSSTLGVTLLFALGAVETYRAATTGFSSTIVFFLLLVFLLGEAIRKVDLDSWFASRLVSREPGEANPVRLVALNVLALAFVMPSAVARAITFIPVIREMADAYGLGRGSVFERSSFLIIGHVNPIASMALMTGGGMAIVTSNLIRRAGRSVTWVEWGVLMVPPVLLLYGLTTLTAEYLYADGSPTRAAVSAGGGPGETADVDVAPTLTTEQRFVGLVLLGAVVLWIVGSFVDVPTIVPAVLAVAVLSLPRIGVLTSEDVASVSWGILFVVGAMFSILDAMRSTGALAFLVETTTGLLPLATFSVWQSVAVLLALAAFVRIFFSTASAAIVVSLPVLLQFGSRLGINRLYLGLSTLIIVGSTTIFPFNTTSVLVSLDRGPLSNVDVVSFGLVTLGYAALVVAVSWLVYWPTVAPFL</sequence>
<feature type="transmembrane region" description="Helical" evidence="5">
    <location>
        <begin position="299"/>
        <end position="316"/>
    </location>
</feature>
<feature type="transmembrane region" description="Helical" evidence="5">
    <location>
        <begin position="133"/>
        <end position="159"/>
    </location>
</feature>
<dbReference type="InterPro" id="IPR001898">
    <property type="entry name" value="SLC13A/DASS"/>
</dbReference>
<proteinExistence type="predicted"/>
<comment type="caution">
    <text evidence="6">The sequence shown here is derived from an EMBL/GenBank/DDBJ whole genome shotgun (WGS) entry which is preliminary data.</text>
</comment>
<evidence type="ECO:0000313" key="7">
    <source>
        <dbReference type="Proteomes" id="UP001596408"/>
    </source>
</evidence>
<feature type="transmembrane region" description="Helical" evidence="5">
    <location>
        <begin position="276"/>
        <end position="294"/>
    </location>
</feature>
<gene>
    <name evidence="6" type="ORF">ACFQEV_01330</name>
</gene>
<keyword evidence="3 5" id="KW-1133">Transmembrane helix</keyword>
<feature type="transmembrane region" description="Helical" evidence="5">
    <location>
        <begin position="12"/>
        <end position="32"/>
    </location>
</feature>
<dbReference type="EMBL" id="JBHSXH010000004">
    <property type="protein sequence ID" value="MFC6823651.1"/>
    <property type="molecule type" value="Genomic_DNA"/>
</dbReference>